<dbReference type="InterPro" id="IPR035965">
    <property type="entry name" value="PAS-like_dom_sf"/>
</dbReference>
<dbReference type="InterPro" id="IPR005467">
    <property type="entry name" value="His_kinase_dom"/>
</dbReference>
<dbReference type="PROSITE" id="PS50109">
    <property type="entry name" value="HIS_KIN"/>
    <property type="match status" value="1"/>
</dbReference>
<feature type="transmembrane region" description="Helical" evidence="13">
    <location>
        <begin position="17"/>
        <end position="38"/>
    </location>
</feature>
<dbReference type="PANTHER" id="PTHR42878:SF7">
    <property type="entry name" value="SENSOR HISTIDINE KINASE GLRK"/>
    <property type="match status" value="1"/>
</dbReference>
<evidence type="ECO:0000256" key="9">
    <source>
        <dbReference type="ARBA" id="ARBA00022840"/>
    </source>
</evidence>
<evidence type="ECO:0000256" key="8">
    <source>
        <dbReference type="ARBA" id="ARBA00022777"/>
    </source>
</evidence>
<dbReference type="InterPro" id="IPR036890">
    <property type="entry name" value="HATPase_C_sf"/>
</dbReference>
<dbReference type="Pfam" id="PF00512">
    <property type="entry name" value="HisKA"/>
    <property type="match status" value="1"/>
</dbReference>
<keyword evidence="7" id="KW-0547">Nucleotide-binding</keyword>
<proteinExistence type="predicted"/>
<dbReference type="EC" id="2.7.13.3" evidence="4"/>
<dbReference type="GO" id="GO:0005524">
    <property type="term" value="F:ATP binding"/>
    <property type="evidence" value="ECO:0007669"/>
    <property type="project" value="UniProtKB-KW"/>
</dbReference>
<protein>
    <recommendedName>
        <fullName evidence="12">Sensor-like histidine kinase SenX3</fullName>
        <ecNumber evidence="4">2.7.13.3</ecNumber>
    </recommendedName>
</protein>
<dbReference type="GO" id="GO:0007234">
    <property type="term" value="P:osmosensory signaling via phosphorelay pathway"/>
    <property type="evidence" value="ECO:0007669"/>
    <property type="project" value="TreeGrafter"/>
</dbReference>
<dbReference type="GO" id="GO:0000155">
    <property type="term" value="F:phosphorelay sensor kinase activity"/>
    <property type="evidence" value="ECO:0007669"/>
    <property type="project" value="InterPro"/>
</dbReference>
<comment type="caution">
    <text evidence="15">The sequence shown here is derived from an EMBL/GenBank/DDBJ whole genome shotgun (WGS) entry which is preliminary data.</text>
</comment>
<evidence type="ECO:0000256" key="3">
    <source>
        <dbReference type="ARBA" id="ARBA00004236"/>
    </source>
</evidence>
<dbReference type="PANTHER" id="PTHR42878">
    <property type="entry name" value="TWO-COMPONENT HISTIDINE KINASE"/>
    <property type="match status" value="1"/>
</dbReference>
<reference evidence="15 16" key="1">
    <citation type="submission" date="2019-03" db="EMBL/GenBank/DDBJ databases">
        <title>Diversity of the mouse oral microbiome.</title>
        <authorList>
            <person name="Joseph S."/>
            <person name="Aduse-Opoku J."/>
            <person name="Curtis M."/>
            <person name="Wade W."/>
            <person name="Hashim A."/>
        </authorList>
    </citation>
    <scope>NUCLEOTIDE SEQUENCE [LARGE SCALE GENOMIC DNA]</scope>
    <source>
        <strain evidence="15 16">P1012</strain>
    </source>
</reference>
<dbReference type="Gene3D" id="3.30.565.10">
    <property type="entry name" value="Histidine kinase-like ATPase, C-terminal domain"/>
    <property type="match status" value="1"/>
</dbReference>
<evidence type="ECO:0000256" key="5">
    <source>
        <dbReference type="ARBA" id="ARBA00022553"/>
    </source>
</evidence>
<evidence type="ECO:0000259" key="14">
    <source>
        <dbReference type="PROSITE" id="PS50109"/>
    </source>
</evidence>
<keyword evidence="13" id="KW-0812">Transmembrane</keyword>
<keyword evidence="5" id="KW-0597">Phosphoprotein</keyword>
<dbReference type="InterPro" id="IPR004358">
    <property type="entry name" value="Sig_transdc_His_kin-like_C"/>
</dbReference>
<dbReference type="InterPro" id="IPR050351">
    <property type="entry name" value="BphY/WalK/GraS-like"/>
</dbReference>
<evidence type="ECO:0000256" key="1">
    <source>
        <dbReference type="ARBA" id="ARBA00000085"/>
    </source>
</evidence>
<dbReference type="SUPFAM" id="SSF47384">
    <property type="entry name" value="Homodimeric domain of signal transducing histidine kinase"/>
    <property type="match status" value="1"/>
</dbReference>
<dbReference type="OrthoDB" id="9757990at2"/>
<evidence type="ECO:0000256" key="11">
    <source>
        <dbReference type="ARBA" id="ARBA00023136"/>
    </source>
</evidence>
<keyword evidence="8 15" id="KW-0418">Kinase</keyword>
<evidence type="ECO:0000313" key="16">
    <source>
        <dbReference type="Proteomes" id="UP000298358"/>
    </source>
</evidence>
<comment type="subcellular location">
    <subcellularLocation>
        <location evidence="3">Cell membrane</location>
    </subcellularLocation>
</comment>
<dbReference type="PRINTS" id="PR00344">
    <property type="entry name" value="BCTRLSENSOR"/>
</dbReference>
<dbReference type="GO" id="GO:0005509">
    <property type="term" value="F:calcium ion binding"/>
    <property type="evidence" value="ECO:0007669"/>
    <property type="project" value="UniProtKB-ARBA"/>
</dbReference>
<comment type="catalytic activity">
    <reaction evidence="1">
        <text>ATP + protein L-histidine = ADP + protein N-phospho-L-histidine.</text>
        <dbReference type="EC" id="2.7.13.3"/>
    </reaction>
</comment>
<feature type="transmembrane region" description="Helical" evidence="13">
    <location>
        <begin position="44"/>
        <end position="64"/>
    </location>
</feature>
<dbReference type="GO" id="GO:0000156">
    <property type="term" value="F:phosphorelay response regulator activity"/>
    <property type="evidence" value="ECO:0007669"/>
    <property type="project" value="TreeGrafter"/>
</dbReference>
<evidence type="ECO:0000256" key="4">
    <source>
        <dbReference type="ARBA" id="ARBA00012438"/>
    </source>
</evidence>
<keyword evidence="11 13" id="KW-0472">Membrane</keyword>
<sequence>MSPELGSSRDPSRERTIILNQLLLGLVALLAGVIVLLSGRYTDLGSLTIGITIVFVTSACAVVVRWDRLPPLAVVAIPVADVIAVMFLEIAYPLAGIGLLWVFPVLWVAVVFGPLISWSVTLLVVAIYWVLLAVHGADSQLRGVMLPLTLVALTAFGQVLSRRTTAQRTLLARQSRILQGAFERARSQETLVSEVLHTVDFGVMRVAHDGRIAVTNPAHTRLHGDPDAPLFRADGVTPLMPAERPLARVMRGETFEALELWHGELGSGRRALEVTAREVRADGDSGILLVSRDVTAERTALRARDDLVASVSHELRTPLTSIMGYLDLALDDPGLPPSAQRNLEVAERNTQRLLALVTDMLSASARAGGVDARLRLTPIDAAAVVRQAVEAAIPRAAERGIVIEDEGLEPATAIADAARIRQVVDNLLSNAIKYAHHGGRVWVGCTNEGARAIIAVRDDGPGIAPAEQQRLFERFYRADAVRRSSTHGSGLGLSISRDIVRAHGGDIQLRSAVGEGATFIVTLPAPDPADAPGAP</sequence>
<dbReference type="SUPFAM" id="SSF55785">
    <property type="entry name" value="PYP-like sensor domain (PAS domain)"/>
    <property type="match status" value="1"/>
</dbReference>
<dbReference type="GO" id="GO:0005886">
    <property type="term" value="C:plasma membrane"/>
    <property type="evidence" value="ECO:0007669"/>
    <property type="project" value="UniProtKB-SubCell"/>
</dbReference>
<keyword evidence="10" id="KW-0902">Two-component regulatory system</keyword>
<dbReference type="FunFam" id="3.30.565.10:FF:000006">
    <property type="entry name" value="Sensor histidine kinase WalK"/>
    <property type="match status" value="1"/>
</dbReference>
<dbReference type="CDD" id="cd00075">
    <property type="entry name" value="HATPase"/>
    <property type="match status" value="1"/>
</dbReference>
<dbReference type="CDD" id="cd00082">
    <property type="entry name" value="HisKA"/>
    <property type="match status" value="1"/>
</dbReference>
<name>A0A4Y9FWI0_9MICO</name>
<dbReference type="InterPro" id="IPR003594">
    <property type="entry name" value="HATPase_dom"/>
</dbReference>
<dbReference type="SUPFAM" id="SSF55874">
    <property type="entry name" value="ATPase domain of HSP90 chaperone/DNA topoisomerase II/histidine kinase"/>
    <property type="match status" value="1"/>
</dbReference>
<dbReference type="FunFam" id="1.10.287.130:FF:000001">
    <property type="entry name" value="Two-component sensor histidine kinase"/>
    <property type="match status" value="1"/>
</dbReference>
<feature type="non-terminal residue" evidence="15">
    <location>
        <position position="535"/>
    </location>
</feature>
<keyword evidence="16" id="KW-1185">Reference proteome</keyword>
<keyword evidence="13" id="KW-1133">Transmembrane helix</keyword>
<gene>
    <name evidence="15" type="ORF">E4U02_08660</name>
</gene>
<keyword evidence="6" id="KW-0808">Transferase</keyword>
<evidence type="ECO:0000313" key="15">
    <source>
        <dbReference type="EMBL" id="TFU32891.1"/>
    </source>
</evidence>
<evidence type="ECO:0000256" key="13">
    <source>
        <dbReference type="SAM" id="Phobius"/>
    </source>
</evidence>
<dbReference type="AlphaFoldDB" id="A0A4Y9FWI0"/>
<organism evidence="15 16">
    <name type="scientific">Microbacterium paludicola</name>
    <dbReference type="NCBI Taxonomy" id="300019"/>
    <lineage>
        <taxon>Bacteria</taxon>
        <taxon>Bacillati</taxon>
        <taxon>Actinomycetota</taxon>
        <taxon>Actinomycetes</taxon>
        <taxon>Micrococcales</taxon>
        <taxon>Microbacteriaceae</taxon>
        <taxon>Microbacterium</taxon>
    </lineage>
</organism>
<comment type="cofactor">
    <cofactor evidence="2">
        <name>a divalent metal cation</name>
        <dbReference type="ChEBI" id="CHEBI:60240"/>
    </cofactor>
</comment>
<dbReference type="EMBL" id="SPQB01000017">
    <property type="protein sequence ID" value="TFU32891.1"/>
    <property type="molecule type" value="Genomic_DNA"/>
</dbReference>
<evidence type="ECO:0000256" key="10">
    <source>
        <dbReference type="ARBA" id="ARBA00023012"/>
    </source>
</evidence>
<dbReference type="Gene3D" id="3.30.450.20">
    <property type="entry name" value="PAS domain"/>
    <property type="match status" value="1"/>
</dbReference>
<dbReference type="SMART" id="SM00388">
    <property type="entry name" value="HisKA"/>
    <property type="match status" value="1"/>
</dbReference>
<evidence type="ECO:0000256" key="6">
    <source>
        <dbReference type="ARBA" id="ARBA00022679"/>
    </source>
</evidence>
<evidence type="ECO:0000256" key="7">
    <source>
        <dbReference type="ARBA" id="ARBA00022741"/>
    </source>
</evidence>
<feature type="domain" description="Histidine kinase" evidence="14">
    <location>
        <begin position="310"/>
        <end position="527"/>
    </location>
</feature>
<evidence type="ECO:0000256" key="12">
    <source>
        <dbReference type="ARBA" id="ARBA00039401"/>
    </source>
</evidence>
<dbReference type="Proteomes" id="UP000298358">
    <property type="component" value="Unassembled WGS sequence"/>
</dbReference>
<dbReference type="SMART" id="SM00387">
    <property type="entry name" value="HATPase_c"/>
    <property type="match status" value="1"/>
</dbReference>
<dbReference type="RefSeq" id="WP_135114440.1">
    <property type="nucleotide sequence ID" value="NZ_JADGLL010000017.1"/>
</dbReference>
<dbReference type="GO" id="GO:0030295">
    <property type="term" value="F:protein kinase activator activity"/>
    <property type="evidence" value="ECO:0007669"/>
    <property type="project" value="TreeGrafter"/>
</dbReference>
<feature type="transmembrane region" description="Helical" evidence="13">
    <location>
        <begin position="98"/>
        <end position="131"/>
    </location>
</feature>
<evidence type="ECO:0000256" key="2">
    <source>
        <dbReference type="ARBA" id="ARBA00001968"/>
    </source>
</evidence>
<dbReference type="Gene3D" id="1.10.287.130">
    <property type="match status" value="1"/>
</dbReference>
<keyword evidence="9" id="KW-0067">ATP-binding</keyword>
<accession>A0A4Y9FWI0</accession>
<feature type="transmembrane region" description="Helical" evidence="13">
    <location>
        <begin position="71"/>
        <end position="92"/>
    </location>
</feature>
<dbReference type="Pfam" id="PF02518">
    <property type="entry name" value="HATPase_c"/>
    <property type="match status" value="1"/>
</dbReference>
<dbReference type="InterPro" id="IPR003661">
    <property type="entry name" value="HisK_dim/P_dom"/>
</dbReference>
<dbReference type="InterPro" id="IPR036097">
    <property type="entry name" value="HisK_dim/P_sf"/>
</dbReference>